<name>A0ACC2M2I9_PERAE</name>
<proteinExistence type="predicted"/>
<gene>
    <name evidence="1" type="ORF">MRB53_016666</name>
</gene>
<evidence type="ECO:0000313" key="2">
    <source>
        <dbReference type="Proteomes" id="UP001234297"/>
    </source>
</evidence>
<dbReference type="Proteomes" id="UP001234297">
    <property type="component" value="Chromosome 5"/>
</dbReference>
<sequence length="165" mass="18502">MCKQWKAESWVKRRKTAAVNRASGAPEGNKAPSMYKGGSISQLQHVVARPMPHTAADCVRAICRDRNLLRTLRVHLQSLDPDELVDAVATAAQQETDDKRRHRSLLSVADNSVADVDRRSPPSDQIICDQYQRLYSVAITYQRPLRSQIGYFVVVTPAKVYLALT</sequence>
<keyword evidence="2" id="KW-1185">Reference proteome</keyword>
<accession>A0ACC2M2I9</accession>
<dbReference type="EMBL" id="CM056813">
    <property type="protein sequence ID" value="KAJ8639972.1"/>
    <property type="molecule type" value="Genomic_DNA"/>
</dbReference>
<organism evidence="1 2">
    <name type="scientific">Persea americana</name>
    <name type="common">Avocado</name>
    <dbReference type="NCBI Taxonomy" id="3435"/>
    <lineage>
        <taxon>Eukaryota</taxon>
        <taxon>Viridiplantae</taxon>
        <taxon>Streptophyta</taxon>
        <taxon>Embryophyta</taxon>
        <taxon>Tracheophyta</taxon>
        <taxon>Spermatophyta</taxon>
        <taxon>Magnoliopsida</taxon>
        <taxon>Magnoliidae</taxon>
        <taxon>Laurales</taxon>
        <taxon>Lauraceae</taxon>
        <taxon>Persea</taxon>
    </lineage>
</organism>
<evidence type="ECO:0000313" key="1">
    <source>
        <dbReference type="EMBL" id="KAJ8639972.1"/>
    </source>
</evidence>
<protein>
    <submittedName>
        <fullName evidence="1">Uncharacterized protein</fullName>
    </submittedName>
</protein>
<reference evidence="1 2" key="1">
    <citation type="journal article" date="2022" name="Hortic Res">
        <title>A haplotype resolved chromosomal level avocado genome allows analysis of novel avocado genes.</title>
        <authorList>
            <person name="Nath O."/>
            <person name="Fletcher S.J."/>
            <person name="Hayward A."/>
            <person name="Shaw L.M."/>
            <person name="Masouleh A.K."/>
            <person name="Furtado A."/>
            <person name="Henry R.J."/>
            <person name="Mitter N."/>
        </authorList>
    </citation>
    <scope>NUCLEOTIDE SEQUENCE [LARGE SCALE GENOMIC DNA]</scope>
    <source>
        <strain evidence="2">cv. Hass</strain>
    </source>
</reference>
<comment type="caution">
    <text evidence="1">The sequence shown here is derived from an EMBL/GenBank/DDBJ whole genome shotgun (WGS) entry which is preliminary data.</text>
</comment>